<protein>
    <recommendedName>
        <fullName evidence="2">DUF1918 domain-containing protein</fullName>
    </recommendedName>
</protein>
<evidence type="ECO:0000256" key="1">
    <source>
        <dbReference type="SAM" id="MobiDB-lite"/>
    </source>
</evidence>
<gene>
    <name evidence="3" type="ORF">Ani05nite_19970</name>
</gene>
<dbReference type="RefSeq" id="WP_203767057.1">
    <property type="nucleotide sequence ID" value="NZ_BAAAYJ010000043.1"/>
</dbReference>
<dbReference type="AlphaFoldDB" id="A0A919JCY7"/>
<evidence type="ECO:0000313" key="3">
    <source>
        <dbReference type="EMBL" id="GIE48463.1"/>
    </source>
</evidence>
<feature type="region of interest" description="Disordered" evidence="1">
    <location>
        <begin position="48"/>
        <end position="70"/>
    </location>
</feature>
<sequence>MKAHIGDRLVLEGTHLGDARRTAVITGLPHGDGSPPYEVRWLDDGRTTLIYPGPQGRIEPPDPADGVPSS</sequence>
<evidence type="ECO:0000313" key="4">
    <source>
        <dbReference type="Proteomes" id="UP000647172"/>
    </source>
</evidence>
<organism evidence="3 4">
    <name type="scientific">Actinoplanes nipponensis</name>
    <dbReference type="NCBI Taxonomy" id="135950"/>
    <lineage>
        <taxon>Bacteria</taxon>
        <taxon>Bacillati</taxon>
        <taxon>Actinomycetota</taxon>
        <taxon>Actinomycetes</taxon>
        <taxon>Micromonosporales</taxon>
        <taxon>Micromonosporaceae</taxon>
        <taxon>Actinoplanes</taxon>
    </lineage>
</organism>
<feature type="domain" description="DUF1918" evidence="2">
    <location>
        <begin position="1"/>
        <end position="56"/>
    </location>
</feature>
<dbReference type="Proteomes" id="UP000647172">
    <property type="component" value="Unassembled WGS sequence"/>
</dbReference>
<reference evidence="3" key="1">
    <citation type="submission" date="2021-01" db="EMBL/GenBank/DDBJ databases">
        <title>Whole genome shotgun sequence of Actinoplanes nipponensis NBRC 14063.</title>
        <authorList>
            <person name="Komaki H."/>
            <person name="Tamura T."/>
        </authorList>
    </citation>
    <scope>NUCLEOTIDE SEQUENCE</scope>
    <source>
        <strain evidence="3">NBRC 14063</strain>
    </source>
</reference>
<comment type="caution">
    <text evidence="3">The sequence shown here is derived from an EMBL/GenBank/DDBJ whole genome shotgun (WGS) entry which is preliminary data.</text>
</comment>
<dbReference type="SUPFAM" id="SSF50118">
    <property type="entry name" value="Cell growth inhibitor/plasmid maintenance toxic component"/>
    <property type="match status" value="1"/>
</dbReference>
<accession>A0A919JCY7</accession>
<dbReference type="Pfam" id="PF08940">
    <property type="entry name" value="DUF1918"/>
    <property type="match status" value="1"/>
</dbReference>
<dbReference type="EMBL" id="BOMQ01000026">
    <property type="protein sequence ID" value="GIE48463.1"/>
    <property type="molecule type" value="Genomic_DNA"/>
</dbReference>
<name>A0A919JCY7_9ACTN</name>
<dbReference type="InterPro" id="IPR015035">
    <property type="entry name" value="DUF1918"/>
</dbReference>
<keyword evidence="4" id="KW-1185">Reference proteome</keyword>
<proteinExistence type="predicted"/>
<dbReference type="Gene3D" id="2.30.30.440">
    <property type="entry name" value="Domain of unknown function DUF1918"/>
    <property type="match status" value="1"/>
</dbReference>
<evidence type="ECO:0000259" key="2">
    <source>
        <dbReference type="Pfam" id="PF08940"/>
    </source>
</evidence>